<dbReference type="GO" id="GO:0005524">
    <property type="term" value="F:ATP binding"/>
    <property type="evidence" value="ECO:0007669"/>
    <property type="project" value="UniProtKB-KW"/>
</dbReference>
<dbReference type="NCBIfam" id="TIGR00152">
    <property type="entry name" value="dephospho-CoA kinase"/>
    <property type="match status" value="1"/>
</dbReference>
<sequence>MPVIGLTGNIGSGKSTVSSRLKALGAEVIDADQVAREVVRPGSPALEELVANFGPGILKENGELDRKATGELVFADPGARARLNQITHSRIKETIQSKIKGFLDRTAASPNPEVLVIDAPLLIEVGLQINVDEIWVVKIDEEKQIERLTRRDGLSPDEVRSRIAAQLPQEEKLKYADRVIDNSGEPAETMRQVDRHWANLLKDHFPVKGGI</sequence>
<proteinExistence type="inferred from homology"/>
<dbReference type="PROSITE" id="PS51219">
    <property type="entry name" value="DPCK"/>
    <property type="match status" value="1"/>
</dbReference>
<dbReference type="PANTHER" id="PTHR10695">
    <property type="entry name" value="DEPHOSPHO-COA KINASE-RELATED"/>
    <property type="match status" value="1"/>
</dbReference>
<evidence type="ECO:0000256" key="5">
    <source>
        <dbReference type="ARBA" id="ARBA00022777"/>
    </source>
</evidence>
<keyword evidence="3 8" id="KW-0808">Transferase</keyword>
<dbReference type="EMBL" id="CAADRN010000246">
    <property type="protein sequence ID" value="VFU15874.1"/>
    <property type="molecule type" value="Genomic_DNA"/>
</dbReference>
<gene>
    <name evidence="8" type="primary">coaE</name>
    <name evidence="8" type="ORF">SCFA_320003</name>
</gene>
<evidence type="ECO:0000256" key="1">
    <source>
        <dbReference type="ARBA" id="ARBA00009018"/>
    </source>
</evidence>
<dbReference type="Pfam" id="PF01121">
    <property type="entry name" value="CoaE"/>
    <property type="match status" value="1"/>
</dbReference>
<evidence type="ECO:0000313" key="8">
    <source>
        <dbReference type="EMBL" id="VFU15874.1"/>
    </source>
</evidence>
<reference evidence="8" key="1">
    <citation type="submission" date="2019-03" db="EMBL/GenBank/DDBJ databases">
        <authorList>
            <person name="Hao L."/>
        </authorList>
    </citation>
    <scope>NUCLEOTIDE SEQUENCE</scope>
</reference>
<dbReference type="SUPFAM" id="SSF52540">
    <property type="entry name" value="P-loop containing nucleoside triphosphate hydrolases"/>
    <property type="match status" value="1"/>
</dbReference>
<dbReference type="EC" id="2.7.1.24" evidence="8"/>
<dbReference type="InterPro" id="IPR001977">
    <property type="entry name" value="Depp_CoAkinase"/>
</dbReference>
<dbReference type="PANTHER" id="PTHR10695:SF46">
    <property type="entry name" value="BIFUNCTIONAL COENZYME A SYNTHASE-RELATED"/>
    <property type="match status" value="1"/>
</dbReference>
<name>A0A485M1A8_9ZZZZ</name>
<evidence type="ECO:0000256" key="2">
    <source>
        <dbReference type="ARBA" id="ARBA00022490"/>
    </source>
</evidence>
<dbReference type="HAMAP" id="MF_00376">
    <property type="entry name" value="Dephospho_CoA_kinase"/>
    <property type="match status" value="1"/>
</dbReference>
<keyword evidence="2" id="KW-0963">Cytoplasm</keyword>
<keyword evidence="7" id="KW-0173">Coenzyme A biosynthesis</keyword>
<dbReference type="Gene3D" id="3.40.50.300">
    <property type="entry name" value="P-loop containing nucleotide triphosphate hydrolases"/>
    <property type="match status" value="1"/>
</dbReference>
<organism evidence="8">
    <name type="scientific">anaerobic digester metagenome</name>
    <dbReference type="NCBI Taxonomy" id="1263854"/>
    <lineage>
        <taxon>unclassified sequences</taxon>
        <taxon>metagenomes</taxon>
        <taxon>ecological metagenomes</taxon>
    </lineage>
</organism>
<dbReference type="FunFam" id="3.40.50.300:FF:000991">
    <property type="entry name" value="Dephospho-CoA kinase"/>
    <property type="match status" value="1"/>
</dbReference>
<evidence type="ECO:0000256" key="6">
    <source>
        <dbReference type="ARBA" id="ARBA00022840"/>
    </source>
</evidence>
<keyword evidence="5 8" id="KW-0418">Kinase</keyword>
<dbReference type="InterPro" id="IPR027417">
    <property type="entry name" value="P-loop_NTPase"/>
</dbReference>
<evidence type="ECO:0000256" key="4">
    <source>
        <dbReference type="ARBA" id="ARBA00022741"/>
    </source>
</evidence>
<dbReference type="CDD" id="cd02022">
    <property type="entry name" value="DPCK"/>
    <property type="match status" value="1"/>
</dbReference>
<keyword evidence="4" id="KW-0547">Nucleotide-binding</keyword>
<evidence type="ECO:0000256" key="3">
    <source>
        <dbReference type="ARBA" id="ARBA00022679"/>
    </source>
</evidence>
<dbReference type="AlphaFoldDB" id="A0A485M1A8"/>
<dbReference type="GO" id="GO:0004140">
    <property type="term" value="F:dephospho-CoA kinase activity"/>
    <property type="evidence" value="ECO:0007669"/>
    <property type="project" value="UniProtKB-EC"/>
</dbReference>
<keyword evidence="6" id="KW-0067">ATP-binding</keyword>
<accession>A0A485M1A8</accession>
<evidence type="ECO:0000256" key="7">
    <source>
        <dbReference type="ARBA" id="ARBA00022993"/>
    </source>
</evidence>
<comment type="similarity">
    <text evidence="1">Belongs to the CoaE family.</text>
</comment>
<protein>
    <submittedName>
        <fullName evidence="8">Dephosphocoenzyme A kinase</fullName>
        <ecNumber evidence="8">2.7.1.24</ecNumber>
    </submittedName>
</protein>
<dbReference type="GO" id="GO:0015937">
    <property type="term" value="P:coenzyme A biosynthetic process"/>
    <property type="evidence" value="ECO:0007669"/>
    <property type="project" value="UniProtKB-KW"/>
</dbReference>